<proteinExistence type="predicted"/>
<organism evidence="1 2">
    <name type="scientific">Phaedon cochleariae</name>
    <name type="common">Mustard beetle</name>
    <dbReference type="NCBI Taxonomy" id="80249"/>
    <lineage>
        <taxon>Eukaryota</taxon>
        <taxon>Metazoa</taxon>
        <taxon>Ecdysozoa</taxon>
        <taxon>Arthropoda</taxon>
        <taxon>Hexapoda</taxon>
        <taxon>Insecta</taxon>
        <taxon>Pterygota</taxon>
        <taxon>Neoptera</taxon>
        <taxon>Endopterygota</taxon>
        <taxon>Coleoptera</taxon>
        <taxon>Polyphaga</taxon>
        <taxon>Cucujiformia</taxon>
        <taxon>Chrysomeloidea</taxon>
        <taxon>Chrysomelidae</taxon>
        <taxon>Chrysomelinae</taxon>
        <taxon>Chrysomelini</taxon>
        <taxon>Phaedon</taxon>
    </lineage>
</organism>
<protein>
    <recommendedName>
        <fullName evidence="3">Tesmin/TSO1-like CXC domain-containing protein</fullName>
    </recommendedName>
</protein>
<keyword evidence="2" id="KW-1185">Reference proteome</keyword>
<dbReference type="Proteomes" id="UP001153737">
    <property type="component" value="Chromosome 7"/>
</dbReference>
<name>A0A9N9X4Y6_PHACE</name>
<reference evidence="1" key="2">
    <citation type="submission" date="2022-10" db="EMBL/GenBank/DDBJ databases">
        <authorList>
            <consortium name="ENA_rothamsted_submissions"/>
            <consortium name="culmorum"/>
            <person name="King R."/>
        </authorList>
    </citation>
    <scope>NUCLEOTIDE SEQUENCE</scope>
</reference>
<dbReference type="EMBL" id="OU896713">
    <property type="protein sequence ID" value="CAG9823956.1"/>
    <property type="molecule type" value="Genomic_DNA"/>
</dbReference>
<dbReference type="AlphaFoldDB" id="A0A9N9X4Y6"/>
<sequence length="501" mass="55547">MKLSKFPLFKTGVKKNTNLNLKSQVTASKNDCSLFSRLYIATSANRPNDLGEFFSHENQEYPPSISVMGKLRTSDSKSDLTKYLSNLSEECTADSVPIVQAKILDGAVIEHMLKPGTSVTFGDYISNIFLNYVRKESATVNRLDLVFDRYLENSLKNGTRQKRGEGSRIRVTLSTKVPKGWENFLRHADNKTALFELLAESISNSNIPGKTFFATLEDSVVSSPFGADSSSMAPCNHEEADTRLFVHLADAVAHGCEKVTIRTCDTGVLVIAVSCIQQLPQLQELWVHFGMGKHSKFLAAHEIAIVLGPEKSESLLGFHAFTGCDTVSYFKGIGKLTAVNAWLKYPGATDGFKALQDGTVVQAMGNLEVFVVSTYTRTASCETVNECRRVLFTKSDRQLKSIPPTRNALEQHAKRASIQSQVWRQSLERKQNFPDSADFGWKICEEGWEPVWRTIPVASEACEALIKCSCRKGCVPARCKCLKNGLKCCELCKCTCRLCTP</sequence>
<dbReference type="PANTHER" id="PTHR46704">
    <property type="entry name" value="CXC DOMAIN-CONTAINING PROTEIN-RELATED"/>
    <property type="match status" value="1"/>
</dbReference>
<dbReference type="PANTHER" id="PTHR46704:SF9">
    <property type="entry name" value="BHLH DOMAIN-CONTAINING PROTEIN"/>
    <property type="match status" value="1"/>
</dbReference>
<accession>A0A9N9X4Y6</accession>
<evidence type="ECO:0000313" key="2">
    <source>
        <dbReference type="Proteomes" id="UP001153737"/>
    </source>
</evidence>
<dbReference type="OrthoDB" id="6711362at2759"/>
<gene>
    <name evidence="1" type="ORF">PHAECO_LOCUS11040</name>
</gene>
<evidence type="ECO:0008006" key="3">
    <source>
        <dbReference type="Google" id="ProtNLM"/>
    </source>
</evidence>
<reference evidence="1" key="1">
    <citation type="submission" date="2022-01" db="EMBL/GenBank/DDBJ databases">
        <authorList>
            <person name="King R."/>
        </authorList>
    </citation>
    <scope>NUCLEOTIDE SEQUENCE</scope>
</reference>
<evidence type="ECO:0000313" key="1">
    <source>
        <dbReference type="EMBL" id="CAG9823956.1"/>
    </source>
</evidence>